<feature type="domain" description="WHEP-TRS" evidence="23">
    <location>
        <begin position="1435"/>
        <end position="1491"/>
    </location>
</feature>
<dbReference type="GO" id="GO:0006433">
    <property type="term" value="P:prolyl-tRNA aminoacylation"/>
    <property type="evidence" value="ECO:0007669"/>
    <property type="project" value="InterPro"/>
</dbReference>
<evidence type="ECO:0000313" key="25">
    <source>
        <dbReference type="Proteomes" id="UP000075920"/>
    </source>
</evidence>
<dbReference type="Gene3D" id="1.10.1160.10">
    <property type="entry name" value="Glutamyl-trna Synthetase, Domain 2"/>
    <property type="match status" value="1"/>
</dbReference>
<evidence type="ECO:0000256" key="10">
    <source>
        <dbReference type="ARBA" id="ARBA00022884"/>
    </source>
</evidence>
<dbReference type="InterPro" id="IPR006195">
    <property type="entry name" value="aa-tRNA-synth_II"/>
</dbReference>
<dbReference type="Gene3D" id="3.30.930.10">
    <property type="entry name" value="Bira Bifunctional Protein, Domain 2"/>
    <property type="match status" value="1"/>
</dbReference>
<evidence type="ECO:0000256" key="9">
    <source>
        <dbReference type="ARBA" id="ARBA00022840"/>
    </source>
</evidence>
<dbReference type="SMART" id="SM00946">
    <property type="entry name" value="ProRS-C_1"/>
    <property type="match status" value="1"/>
</dbReference>
<dbReference type="Gene3D" id="1.20.1480.30">
    <property type="entry name" value="Designed four-helix bundle protein"/>
    <property type="match status" value="1"/>
</dbReference>
<dbReference type="CDD" id="cd00778">
    <property type="entry name" value="ProRS_core_arch_euk"/>
    <property type="match status" value="1"/>
</dbReference>
<comment type="similarity">
    <text evidence="1">In the C-terminal section; belongs to the class-II aminoacyl-tRNA synthetase family.</text>
</comment>
<dbReference type="InterPro" id="IPR003395">
    <property type="entry name" value="RecF/RecN/SMC_N"/>
</dbReference>
<dbReference type="PROSITE" id="PS51185">
    <property type="entry name" value="WHEP_TRS_2"/>
    <property type="match status" value="6"/>
</dbReference>
<dbReference type="Gene3D" id="3.40.50.300">
    <property type="entry name" value="P-loop containing nucleotide triphosphate hydrolases"/>
    <property type="match status" value="1"/>
</dbReference>
<dbReference type="InterPro" id="IPR004526">
    <property type="entry name" value="Glu-tRNA-synth_arc/euk"/>
</dbReference>
<dbReference type="Pfam" id="PF00458">
    <property type="entry name" value="WHEP-TRS"/>
    <property type="match status" value="6"/>
</dbReference>
<keyword evidence="9" id="KW-0067">ATP-binding</keyword>
<feature type="compositionally biased region" description="Basic and acidic residues" evidence="21">
    <location>
        <begin position="933"/>
        <end position="950"/>
    </location>
</feature>
<feature type="region of interest" description="Disordered" evidence="21">
    <location>
        <begin position="367"/>
        <end position="396"/>
    </location>
</feature>
<evidence type="ECO:0000256" key="17">
    <source>
        <dbReference type="ARBA" id="ARBA00061295"/>
    </source>
</evidence>
<dbReference type="PROSITE" id="PS00762">
    <property type="entry name" value="WHEP_TRS_1"/>
    <property type="match status" value="6"/>
</dbReference>
<dbReference type="Gene3D" id="3.30.70.1620">
    <property type="match status" value="1"/>
</dbReference>
<dbReference type="GO" id="GO:0046872">
    <property type="term" value="F:metal ion binding"/>
    <property type="evidence" value="ECO:0007669"/>
    <property type="project" value="UniProtKB-KW"/>
</dbReference>
<evidence type="ECO:0000256" key="2">
    <source>
        <dbReference type="ARBA" id="ARBA00012831"/>
    </source>
</evidence>
<dbReference type="CDD" id="cd00936">
    <property type="entry name" value="WEPRS_RNA"/>
    <property type="match status" value="6"/>
</dbReference>
<dbReference type="InterPro" id="IPR036282">
    <property type="entry name" value="Glutathione-S-Trfase_C_sf"/>
</dbReference>
<dbReference type="InterPro" id="IPR045864">
    <property type="entry name" value="aa-tRNA-synth_II/BPL/LPL"/>
</dbReference>
<dbReference type="NCBIfam" id="TIGR00408">
    <property type="entry name" value="proS_fam_I"/>
    <property type="match status" value="1"/>
</dbReference>
<evidence type="ECO:0000259" key="23">
    <source>
        <dbReference type="PROSITE" id="PS51185"/>
    </source>
</evidence>
<evidence type="ECO:0000256" key="21">
    <source>
        <dbReference type="SAM" id="MobiDB-lite"/>
    </source>
</evidence>
<dbReference type="Pfam" id="PF03129">
    <property type="entry name" value="HGTP_anticodon"/>
    <property type="match status" value="1"/>
</dbReference>
<dbReference type="InterPro" id="IPR036621">
    <property type="entry name" value="Anticodon-bd_dom_sf"/>
</dbReference>
<dbReference type="FunFam" id="3.30.930.10:FF:000007">
    <property type="entry name" value="Bifunctional glutamate/proline--tRNA ligase"/>
    <property type="match status" value="1"/>
</dbReference>
<feature type="region of interest" description="Disordered" evidence="21">
    <location>
        <begin position="933"/>
        <end position="954"/>
    </location>
</feature>
<dbReference type="FunFam" id="1.10.1160.10:FF:000001">
    <property type="entry name" value="Glutamine--tRNA ligase"/>
    <property type="match status" value="1"/>
</dbReference>
<feature type="coiled-coil region" evidence="20">
    <location>
        <begin position="89"/>
        <end position="157"/>
    </location>
</feature>
<evidence type="ECO:0000256" key="18">
    <source>
        <dbReference type="ARBA" id="ARBA00067786"/>
    </source>
</evidence>
<evidence type="ECO:0000256" key="4">
    <source>
        <dbReference type="ARBA" id="ARBA00022553"/>
    </source>
</evidence>
<dbReference type="GO" id="GO:0005737">
    <property type="term" value="C:cytoplasm"/>
    <property type="evidence" value="ECO:0007669"/>
    <property type="project" value="InterPro"/>
</dbReference>
<protein>
    <recommendedName>
        <fullName evidence="18">Bifunctional glutamate/proline--tRNA ligase</fullName>
        <ecNumber evidence="2">6.1.1.15</ecNumber>
        <ecNumber evidence="3">6.1.1.17</ecNumber>
    </recommendedName>
    <alternativeName>
        <fullName evidence="19">Bifunctional aminoacyl-tRNA synthetase</fullName>
    </alternativeName>
</protein>
<dbReference type="InterPro" id="IPR020061">
    <property type="entry name" value="Glu_tRNA_lig_a-bdl"/>
</dbReference>
<dbReference type="SUPFAM" id="SSF52540">
    <property type="entry name" value="P-loop containing nucleoside triphosphate hydrolases"/>
    <property type="match status" value="1"/>
</dbReference>
<dbReference type="InterPro" id="IPR017449">
    <property type="entry name" value="Pro-tRNA_synth_II"/>
</dbReference>
<evidence type="ECO:0000256" key="12">
    <source>
        <dbReference type="ARBA" id="ARBA00023054"/>
    </source>
</evidence>
<dbReference type="SUPFAM" id="SSF52374">
    <property type="entry name" value="Nucleotidylyl transferase"/>
    <property type="match status" value="1"/>
</dbReference>
<dbReference type="EC" id="6.1.1.15" evidence="2"/>
<sequence length="2335" mass="260955">NIEEPRNVKLIYDVLKFSPPEIEQAVLFATNNALVCETPDDAMKVAYEIDRSRYDALALDGTFYQKSGIISGGSHDLARKAKRWDEKHMAQLKLQKEKITEELKEVMKKTRRQGELTTVESQIRGLENRLKYSQNDLETSKKNMNEYDKQLEDFSRQLDQIGPKISEIERRMQQRDMKIQDIKESMNNVEDDVYAEFCARIGVANIRQFEERELVLQQERAKKRAEFEQQIDRINNNLEFERSKDTSKNVERWERAVQDDEDSLETYKQAETRQRQEIEKDKEKIELMKQEKAAHKNLVDQMEEEMAKARREVQALAKELAAIQQSIANIDSRIETIKSKRHNILMQAKMDAIEIPLLQGSMDDIGQQQAAQPPQGGGQGGDYAGDGGAGGGSANDRESRIEIDYRKLEHHLKNLSDPDQIKKSGDSLAKELQAKLDTLEKIQTPNMKAMQKLDRVTEKIQSTNEEFEVARKKAKKAKAAFEKVKNERCSLFTNCCNHISDAIDGIYKQLSRNEAAQAYLGPDNPEEPYLDGINYNCVAPGKRFQPMSNLSGGEKTIAALALLFAIHSFQPAPFFVLDEIDAALDNTNIGKVASYIREKTTNLQTIVISLKEEFYCHADVLIGICPNPADCLMVSTFVCCKTNAAVGGLIAAELLRPAYPLEVRWGDETSISYSTRTLACITNNDVLRAFARVAPSFRLYGATPIERTQIDHWLTYTLSMEKNLSDELKYLNKCLGPLTYLVANHLTIADLAVFNELYVRYEELKKIGIPVHVQRWYNLILTQPFTKEALRKHANELQAAAAASSVKAKESTPDRGTDGKREQGKFVELPGAEMGKVIVRFPPEASGYLHIGHAKAALLNQYYQQAFQGKLIMRFDDTNPAKENVHFEQVILEDLEMLQIKPDLFTHTSQYFDLMLDYCVRLLKEGKAYVDDTEPEQMKKEREERVESKNRSNTPERNLAMWAEMVKGSEAGQKCCVRAKIDMSSANGCMRDPTIYRCKNEPHPRTGTQYKVYPTYDFACPIVDAIEDVTHTLRTMEYHDRDEQFYWFIEALGLRRPYIWEYSRLNMTNTVLSKRKLTWFVAEGLVDGWDDPRFPTVRGILRRGMTVEGLREFIIAQGSSKSVVFMEWDKIWAFNKKIIDPIAPRYTALESERRIPVNVAGVQSGTMQAAVHPKNADIGMKTVHYGPRVLIDLADAKELKEGENATFINWGNLMIRKVNRGADGSPVSIEATPNLDNKDYKKTLKLTWLCDLPADQYTPTYCVYFEHIISKPTEVPMLGDPELKKMKKGDIIQLQRRGFFKVDQAYQAASEFSGAETPIVLFAIPDGHVAAVPTANVPKKEAAGESKKTKQSAAKPSASAGGAADVSNLNDSITQQGEKVRKLKADKAPKADVDAAVKVLLDLKAQYKTQTGSDWKPGASVVTPSAAAAGSASDTATTLNAKIAEQGNLVRDLKAKKAAKPEVDAAVKTLLELKAQYKSATGSEWKPGVVVPSPVATQQTSTSGADAINAKIIEQGNLVRDLKAKKATKPEVDSAVKTLLELKAQYKAATGSDWKPGAVPPVTAPAPSGALQPTESNVVGGDSAEVLNKKIISQGDLVRELKGKKAPKADVEAQVKTLLDLKVQYKQASGGQEWKPGCVPPVAKEETVPAAKTGSGGEADLLAQITAQGDKVRALKGSKADKATVDTAVAALLKLKADYKTLTGKDWKPGATAVPVPNAAKEGKENMCPASGTESEVLVEKITKQGDTVRTLKGSGAPKAEIDAAVKLLLELKAEYKKLTGADYVPPGGAGGRQQTKPAGGAKKESKPKPDQKPKSEQKANKDDGAGPKKQTRLGLEATKEDNLPDWYSQVITKGEMIEYYDVSGCYILRHWSFAIWKAIRNWFDAEITKLGVKECYFPIFVSRAALEREKTHIADFAPEVAWVTKSGDSELAEPIAVRPTSETVMYPAYAKWIQSYRDLPIRLNQWNNVVRWEFKHPQPFLRTREFLWQEGHTAFATQKEADEEVLTILDLYAKVYTDLLAIPVVKGRKTEKEKFAGGDYTTTVEAYISASGRAIQGATSHHLGQNFSRMFDIVYEHPETKEKEYVFQNSWGITTRTIGVMIMVHADNQGLVLPPRVACIQVVIVPCGITATTTDEERRRLYESCRELEQTFVKAGIRCEGDYRDNYSPGWKYNHWELKGVPVRIELGFKDLQNDQFVAVRRDNGAKQTIKRAQATVEMPKLLETIHTSMYDRAERDLHSHTKVTKQWAEFLQFLEAKNIIMAPFCGEIGCEDRIKAESARDDAEAEAGAPAMGAKSLCIPFEQPAKIDPKVDKCVHPACGRTAKFYTLFGRSY</sequence>
<dbReference type="SUPFAM" id="SSF52954">
    <property type="entry name" value="Class II aaRS ABD-related"/>
    <property type="match status" value="1"/>
</dbReference>
<dbReference type="InterPro" id="IPR036277">
    <property type="entry name" value="SMC_hinge_sf"/>
</dbReference>
<keyword evidence="14" id="KW-0511">Multifunctional enzyme</keyword>
<evidence type="ECO:0000256" key="5">
    <source>
        <dbReference type="ARBA" id="ARBA00022598"/>
    </source>
</evidence>
<dbReference type="CDD" id="cd00862">
    <property type="entry name" value="ProRS_anticodon_zinc"/>
    <property type="match status" value="1"/>
</dbReference>
<feature type="compositionally biased region" description="Basic and acidic residues" evidence="21">
    <location>
        <begin position="807"/>
        <end position="822"/>
    </location>
</feature>
<dbReference type="InterPro" id="IPR020058">
    <property type="entry name" value="Glu/Gln-tRNA-synth_Ib_cat-dom"/>
</dbReference>
<evidence type="ECO:0000259" key="22">
    <source>
        <dbReference type="PROSITE" id="PS50862"/>
    </source>
</evidence>
<dbReference type="FunFam" id="3.90.800.10:FF:000001">
    <property type="entry name" value="Glutamine--tRNA ligase"/>
    <property type="match status" value="1"/>
</dbReference>
<evidence type="ECO:0000256" key="1">
    <source>
        <dbReference type="ARBA" id="ARBA00009968"/>
    </source>
</evidence>
<dbReference type="InterPro" id="IPR016061">
    <property type="entry name" value="Pro-tRNA_ligase_II_C"/>
</dbReference>
<dbReference type="EnsemblMetazoa" id="AMIN003171-RA">
    <property type="protein sequence ID" value="AMIN003171-PA"/>
    <property type="gene ID" value="AMIN003171"/>
</dbReference>
<dbReference type="InterPro" id="IPR000924">
    <property type="entry name" value="Glu/Gln-tRNA-synth"/>
</dbReference>
<dbReference type="InterPro" id="IPR004499">
    <property type="entry name" value="Pro-tRNA-ligase_IIa_arc-type"/>
</dbReference>
<dbReference type="SUPFAM" id="SSF47060">
    <property type="entry name" value="S15/NS1 RNA-binding domain"/>
    <property type="match status" value="6"/>
</dbReference>
<dbReference type="VEuPathDB" id="VectorBase:AMIN003171"/>
<dbReference type="FunFam" id="3.30.110.30:FF:000001">
    <property type="entry name" value="Bifunctional glutamate/proline--tRNA ligase"/>
    <property type="match status" value="1"/>
</dbReference>
<feature type="domain" description="Aminoacyl-transfer RNA synthetases class-II family profile" evidence="22">
    <location>
        <begin position="1876"/>
        <end position="2115"/>
    </location>
</feature>
<keyword evidence="11" id="KW-0648">Protein biosynthesis</keyword>
<feature type="domain" description="WHEP-TRS" evidence="23">
    <location>
        <begin position="1657"/>
        <end position="1713"/>
    </location>
</feature>
<keyword evidence="6" id="KW-0479">Metal-binding</keyword>
<dbReference type="PROSITE" id="PS50862">
    <property type="entry name" value="AA_TRNA_LIGASE_II"/>
    <property type="match status" value="1"/>
</dbReference>
<dbReference type="InterPro" id="IPR053836">
    <property type="entry name" value="Arc1-like_N"/>
</dbReference>
<dbReference type="PROSITE" id="PS00178">
    <property type="entry name" value="AA_TRNA_LIGASE_I"/>
    <property type="match status" value="1"/>
</dbReference>
<dbReference type="Gene3D" id="3.40.50.620">
    <property type="entry name" value="HUPs"/>
    <property type="match status" value="1"/>
</dbReference>
<comment type="catalytic activity">
    <reaction evidence="16">
        <text>tRNA(Pro) + L-proline + ATP = L-prolyl-tRNA(Pro) + AMP + diphosphate</text>
        <dbReference type="Rhea" id="RHEA:14305"/>
        <dbReference type="Rhea" id="RHEA-COMP:9700"/>
        <dbReference type="Rhea" id="RHEA-COMP:9702"/>
        <dbReference type="ChEBI" id="CHEBI:30616"/>
        <dbReference type="ChEBI" id="CHEBI:33019"/>
        <dbReference type="ChEBI" id="CHEBI:60039"/>
        <dbReference type="ChEBI" id="CHEBI:78442"/>
        <dbReference type="ChEBI" id="CHEBI:78532"/>
        <dbReference type="ChEBI" id="CHEBI:456215"/>
        <dbReference type="EC" id="6.1.1.15"/>
    </reaction>
    <physiologicalReaction direction="left-to-right" evidence="16">
        <dbReference type="Rhea" id="RHEA:14306"/>
    </physiologicalReaction>
</comment>
<dbReference type="FunFam" id="3.40.50.620:FF:000070">
    <property type="entry name" value="Bifunctional glutamate/proline--tRNA ligase"/>
    <property type="match status" value="1"/>
</dbReference>
<dbReference type="InterPro" id="IPR002314">
    <property type="entry name" value="aa-tRNA-synt_IIb"/>
</dbReference>
<feature type="compositionally biased region" description="Gly residues" evidence="21">
    <location>
        <begin position="375"/>
        <end position="393"/>
    </location>
</feature>
<evidence type="ECO:0000256" key="14">
    <source>
        <dbReference type="ARBA" id="ARBA00023268"/>
    </source>
</evidence>
<dbReference type="CDD" id="cd00807">
    <property type="entry name" value="GlnRS_core"/>
    <property type="match status" value="1"/>
</dbReference>
<evidence type="ECO:0000256" key="6">
    <source>
        <dbReference type="ARBA" id="ARBA00022723"/>
    </source>
</evidence>
<accession>A0A182VYL6</accession>
<dbReference type="InterPro" id="IPR033721">
    <property type="entry name" value="ProRS_core_arch_euk"/>
</dbReference>
<dbReference type="FunFam" id="1.10.287.10:FF:000006">
    <property type="entry name" value="Bifunctional glutamate/proline--tRNA ligase"/>
    <property type="match status" value="6"/>
</dbReference>
<keyword evidence="10" id="KW-0694">RNA-binding</keyword>
<comment type="similarity">
    <text evidence="17">In the N-terminal section; belongs to the class-I aminoacyl-tRNA synthetase family. Glutamate--tRNA ligase type 2 subfamily.</text>
</comment>
<evidence type="ECO:0000256" key="7">
    <source>
        <dbReference type="ARBA" id="ARBA00022741"/>
    </source>
</evidence>
<dbReference type="SMART" id="SM00991">
    <property type="entry name" value="WHEP-TRS"/>
    <property type="match status" value="6"/>
</dbReference>
<keyword evidence="8" id="KW-0862">Zinc</keyword>
<comment type="catalytic activity">
    <reaction evidence="15">
        <text>tRNA(Glu) + L-glutamate + ATP = L-glutamyl-tRNA(Glu) + AMP + diphosphate</text>
        <dbReference type="Rhea" id="RHEA:23540"/>
        <dbReference type="Rhea" id="RHEA-COMP:9663"/>
        <dbReference type="Rhea" id="RHEA-COMP:9680"/>
        <dbReference type="ChEBI" id="CHEBI:29985"/>
        <dbReference type="ChEBI" id="CHEBI:30616"/>
        <dbReference type="ChEBI" id="CHEBI:33019"/>
        <dbReference type="ChEBI" id="CHEBI:78442"/>
        <dbReference type="ChEBI" id="CHEBI:78520"/>
        <dbReference type="ChEBI" id="CHEBI:456215"/>
        <dbReference type="EC" id="6.1.1.17"/>
    </reaction>
    <physiologicalReaction direction="left-to-right" evidence="15">
        <dbReference type="Rhea" id="RHEA:23541"/>
    </physiologicalReaction>
</comment>
<dbReference type="SUPFAM" id="SSF64586">
    <property type="entry name" value="C-terminal domain of ProRS"/>
    <property type="match status" value="1"/>
</dbReference>
<evidence type="ECO:0000313" key="24">
    <source>
        <dbReference type="EnsemblMetazoa" id="AMIN003171-PA"/>
    </source>
</evidence>
<dbReference type="STRING" id="112268.A0A182VYL6"/>
<reference evidence="24" key="2">
    <citation type="submission" date="2020-05" db="UniProtKB">
        <authorList>
            <consortium name="EnsemblMetazoa"/>
        </authorList>
    </citation>
    <scope>IDENTIFICATION</scope>
    <source>
        <strain evidence="24">MINIMUS1</strain>
    </source>
</reference>
<dbReference type="GO" id="GO:0004818">
    <property type="term" value="F:glutamate-tRNA ligase activity"/>
    <property type="evidence" value="ECO:0007669"/>
    <property type="project" value="UniProtKB-EC"/>
</dbReference>
<dbReference type="GO" id="GO:0003723">
    <property type="term" value="F:RNA binding"/>
    <property type="evidence" value="ECO:0007669"/>
    <property type="project" value="UniProtKB-KW"/>
</dbReference>
<dbReference type="GO" id="GO:0004827">
    <property type="term" value="F:proline-tRNA ligase activity"/>
    <property type="evidence" value="ECO:0007669"/>
    <property type="project" value="UniProtKB-EC"/>
</dbReference>
<dbReference type="NCBIfam" id="TIGR00463">
    <property type="entry name" value="gltX_arch"/>
    <property type="match status" value="1"/>
</dbReference>
<dbReference type="InterPro" id="IPR020059">
    <property type="entry name" value="Glu/Gln-tRNA-synth_Ib_codon-bd"/>
</dbReference>
<feature type="coiled-coil region" evidence="20">
    <location>
        <begin position="206"/>
        <end position="333"/>
    </location>
</feature>
<dbReference type="SUPFAM" id="SSF75553">
    <property type="entry name" value="Smc hinge domain"/>
    <property type="match status" value="1"/>
</dbReference>
<dbReference type="Gene3D" id="3.90.800.10">
    <property type="entry name" value="Glutamyl-tRNA Synthetase, Domain 3"/>
    <property type="match status" value="1"/>
</dbReference>
<dbReference type="FunFam" id="3.40.50.800:FF:000005">
    <property type="entry name" value="bifunctional glutamate/proline--tRNA ligase"/>
    <property type="match status" value="1"/>
</dbReference>
<feature type="compositionally biased region" description="Basic and acidic residues" evidence="21">
    <location>
        <begin position="1802"/>
        <end position="1827"/>
    </location>
</feature>
<dbReference type="InterPro" id="IPR027417">
    <property type="entry name" value="P-loop_NTPase"/>
</dbReference>
<dbReference type="Proteomes" id="UP000075920">
    <property type="component" value="Unassembled WGS sequence"/>
</dbReference>
<dbReference type="PRINTS" id="PR00987">
    <property type="entry name" value="TRNASYNTHGLU"/>
</dbReference>
<feature type="region of interest" description="Disordered" evidence="21">
    <location>
        <begin position="1783"/>
        <end position="1836"/>
    </location>
</feature>
<dbReference type="InterPro" id="IPR001412">
    <property type="entry name" value="aa-tRNA-synth_I_CS"/>
</dbReference>
<reference evidence="25" key="1">
    <citation type="submission" date="2013-03" db="EMBL/GenBank/DDBJ databases">
        <title>The Genome Sequence of Anopheles minimus MINIMUS1.</title>
        <authorList>
            <consortium name="The Broad Institute Genomics Platform"/>
            <person name="Neafsey D.E."/>
            <person name="Walton C."/>
            <person name="Walker B."/>
            <person name="Young S.K."/>
            <person name="Zeng Q."/>
            <person name="Gargeya S."/>
            <person name="Fitzgerald M."/>
            <person name="Haas B."/>
            <person name="Abouelleil A."/>
            <person name="Allen A.W."/>
            <person name="Alvarado L."/>
            <person name="Arachchi H.M."/>
            <person name="Berlin A.M."/>
            <person name="Chapman S.B."/>
            <person name="Gainer-Dewar J."/>
            <person name="Goldberg J."/>
            <person name="Griggs A."/>
            <person name="Gujja S."/>
            <person name="Hansen M."/>
            <person name="Howarth C."/>
            <person name="Imamovic A."/>
            <person name="Ireland A."/>
            <person name="Larimer J."/>
            <person name="McCowan C."/>
            <person name="Murphy C."/>
            <person name="Pearson M."/>
            <person name="Poon T.W."/>
            <person name="Priest M."/>
            <person name="Roberts A."/>
            <person name="Saif S."/>
            <person name="Shea T."/>
            <person name="Sisk P."/>
            <person name="Sykes S."/>
            <person name="Wortman J."/>
            <person name="Nusbaum C."/>
            <person name="Birren B."/>
        </authorList>
    </citation>
    <scope>NUCLEOTIDE SEQUENCE [LARGE SCALE GENOMIC DNA]</scope>
    <source>
        <strain evidence="25">MINIMUS1</strain>
    </source>
</reference>
<dbReference type="Gene3D" id="3.30.110.30">
    <property type="entry name" value="C-terminal domain of ProRS"/>
    <property type="match status" value="1"/>
</dbReference>
<dbReference type="Pfam" id="PF00587">
    <property type="entry name" value="tRNA-synt_2b"/>
    <property type="match status" value="1"/>
</dbReference>
<evidence type="ECO:0000256" key="19">
    <source>
        <dbReference type="ARBA" id="ARBA00076053"/>
    </source>
</evidence>
<dbReference type="GO" id="GO:0051276">
    <property type="term" value="P:chromosome organization"/>
    <property type="evidence" value="ECO:0007669"/>
    <property type="project" value="InterPro"/>
</dbReference>
<dbReference type="InterPro" id="IPR009068">
    <property type="entry name" value="uS15_NS1_RNA-bd_sf"/>
</dbReference>
<dbReference type="Pfam" id="PF21972">
    <property type="entry name" value="Arc1p_N_like"/>
    <property type="match status" value="1"/>
</dbReference>
<dbReference type="SUPFAM" id="SSF47616">
    <property type="entry name" value="GST C-terminal domain-like"/>
    <property type="match status" value="1"/>
</dbReference>
<dbReference type="GO" id="GO:0006424">
    <property type="term" value="P:glutamyl-tRNA aminoacylation"/>
    <property type="evidence" value="ECO:0007669"/>
    <property type="project" value="InterPro"/>
</dbReference>
<dbReference type="Pfam" id="PF02463">
    <property type="entry name" value="SMC_N"/>
    <property type="match status" value="1"/>
</dbReference>
<evidence type="ECO:0000256" key="8">
    <source>
        <dbReference type="ARBA" id="ARBA00022833"/>
    </source>
</evidence>
<dbReference type="PANTHER" id="PTHR43382:SF2">
    <property type="entry name" value="BIFUNCTIONAL GLUTAMATE_PROLINE--TRNA LIGASE"/>
    <property type="match status" value="1"/>
</dbReference>
<dbReference type="Pfam" id="PF09180">
    <property type="entry name" value="ProRS-C_1"/>
    <property type="match status" value="1"/>
</dbReference>
<dbReference type="InterPro" id="IPR011035">
    <property type="entry name" value="Ribosomal_bL25/Gln-tRNA_synth"/>
</dbReference>
<dbReference type="GO" id="GO:0005694">
    <property type="term" value="C:chromosome"/>
    <property type="evidence" value="ECO:0007669"/>
    <property type="project" value="InterPro"/>
</dbReference>
<evidence type="ECO:0000256" key="15">
    <source>
        <dbReference type="ARBA" id="ARBA00047366"/>
    </source>
</evidence>
<evidence type="ECO:0000256" key="11">
    <source>
        <dbReference type="ARBA" id="ARBA00022917"/>
    </source>
</evidence>
<dbReference type="Pfam" id="PF00749">
    <property type="entry name" value="tRNA-synt_1c"/>
    <property type="match status" value="1"/>
</dbReference>
<feature type="region of interest" description="Disordered" evidence="21">
    <location>
        <begin position="803"/>
        <end position="822"/>
    </location>
</feature>
<dbReference type="GO" id="GO:0017101">
    <property type="term" value="C:aminoacyl-tRNA synthetase multienzyme complex"/>
    <property type="evidence" value="ECO:0007669"/>
    <property type="project" value="TreeGrafter"/>
</dbReference>
<dbReference type="SUPFAM" id="SSF55681">
    <property type="entry name" value="Class II aaRS and biotin synthetases"/>
    <property type="match status" value="1"/>
</dbReference>
<dbReference type="PANTHER" id="PTHR43382">
    <property type="entry name" value="PROLYL-TRNA SYNTHETASE"/>
    <property type="match status" value="1"/>
</dbReference>
<feature type="domain" description="WHEP-TRS" evidence="23">
    <location>
        <begin position="1734"/>
        <end position="1790"/>
    </location>
</feature>
<dbReference type="InterPro" id="IPR000738">
    <property type="entry name" value="WHEP-TRS_dom"/>
</dbReference>
<dbReference type="HAMAP" id="MF_02076">
    <property type="entry name" value="Glu_tRNA_synth_type2"/>
    <property type="match status" value="1"/>
</dbReference>
<evidence type="ECO:0000256" key="13">
    <source>
        <dbReference type="ARBA" id="ARBA00023146"/>
    </source>
</evidence>
<keyword evidence="25" id="KW-1185">Reference proteome</keyword>
<keyword evidence="5" id="KW-0436">Ligase</keyword>
<keyword evidence="12 20" id="KW-0175">Coiled coil</keyword>
<dbReference type="Gene3D" id="3.40.50.800">
    <property type="entry name" value="Anticodon-binding domain"/>
    <property type="match status" value="1"/>
</dbReference>
<dbReference type="SUPFAM" id="SSF50715">
    <property type="entry name" value="Ribosomal protein L25-like"/>
    <property type="match status" value="1"/>
</dbReference>
<feature type="domain" description="WHEP-TRS" evidence="23">
    <location>
        <begin position="1365"/>
        <end position="1421"/>
    </location>
</feature>
<dbReference type="GO" id="GO:0005524">
    <property type="term" value="F:ATP binding"/>
    <property type="evidence" value="ECO:0007669"/>
    <property type="project" value="UniProtKB-KW"/>
</dbReference>
<dbReference type="EC" id="6.1.1.17" evidence="3"/>
<feature type="compositionally biased region" description="Basic and acidic residues" evidence="21">
    <location>
        <begin position="1338"/>
        <end position="1348"/>
    </location>
</feature>
<evidence type="ECO:0000256" key="3">
    <source>
        <dbReference type="ARBA" id="ARBA00012835"/>
    </source>
</evidence>
<evidence type="ECO:0000256" key="20">
    <source>
        <dbReference type="SAM" id="Coils"/>
    </source>
</evidence>
<feature type="domain" description="WHEP-TRS" evidence="23">
    <location>
        <begin position="1583"/>
        <end position="1639"/>
    </location>
</feature>
<dbReference type="Gene3D" id="1.10.287.10">
    <property type="entry name" value="S15/NS1, RNA-binding"/>
    <property type="match status" value="6"/>
</dbReference>
<dbReference type="Pfam" id="PF03950">
    <property type="entry name" value="tRNA-synt_1c_C"/>
    <property type="match status" value="1"/>
</dbReference>
<feature type="compositionally biased region" description="Low complexity" evidence="21">
    <location>
        <begin position="1351"/>
        <end position="1364"/>
    </location>
</feature>
<dbReference type="HAMAP" id="MF_01571">
    <property type="entry name" value="Pro_tRNA_synth_type3"/>
    <property type="match status" value="1"/>
</dbReference>
<feature type="coiled-coil region" evidence="20">
    <location>
        <begin position="446"/>
        <end position="487"/>
    </location>
</feature>
<dbReference type="InterPro" id="IPR014729">
    <property type="entry name" value="Rossmann-like_a/b/a_fold"/>
</dbReference>
<dbReference type="Gene3D" id="1.20.1050.130">
    <property type="match status" value="1"/>
</dbReference>
<proteinExistence type="inferred from homology"/>
<dbReference type="FunFam" id="1.20.1050.130:FF:000007">
    <property type="entry name" value="Bifunctional glutamate/proline--tRNA ligase"/>
    <property type="match status" value="1"/>
</dbReference>
<evidence type="ECO:0000256" key="16">
    <source>
        <dbReference type="ARBA" id="ARBA00050792"/>
    </source>
</evidence>
<feature type="domain" description="WHEP-TRS" evidence="23">
    <location>
        <begin position="1504"/>
        <end position="1560"/>
    </location>
</feature>
<name>A0A182VYL6_9DIPT</name>
<keyword evidence="7" id="KW-0547">Nucleotide-binding</keyword>
<keyword evidence="4" id="KW-0597">Phosphoprotein</keyword>
<dbReference type="InterPro" id="IPR004154">
    <property type="entry name" value="Anticodon-bd"/>
</dbReference>
<organism evidence="24 25">
    <name type="scientific">Anopheles minimus</name>
    <dbReference type="NCBI Taxonomy" id="112268"/>
    <lineage>
        <taxon>Eukaryota</taxon>
        <taxon>Metazoa</taxon>
        <taxon>Ecdysozoa</taxon>
        <taxon>Arthropoda</taxon>
        <taxon>Hexapoda</taxon>
        <taxon>Insecta</taxon>
        <taxon>Pterygota</taxon>
        <taxon>Neoptera</taxon>
        <taxon>Endopterygota</taxon>
        <taxon>Diptera</taxon>
        <taxon>Nematocera</taxon>
        <taxon>Culicoidea</taxon>
        <taxon>Culicidae</taxon>
        <taxon>Anophelinae</taxon>
        <taxon>Anopheles</taxon>
    </lineage>
</organism>
<keyword evidence="13" id="KW-0030">Aminoacyl-tRNA synthetase</keyword>
<feature type="region of interest" description="Disordered" evidence="21">
    <location>
        <begin position="1338"/>
        <end position="1370"/>
    </location>
</feature>